<comment type="caution">
    <text evidence="2">The sequence shown here is derived from an EMBL/GenBank/DDBJ whole genome shotgun (WGS) entry which is preliminary data.</text>
</comment>
<dbReference type="Pfam" id="PF02906">
    <property type="entry name" value="Fe_hyd_lg_C"/>
    <property type="match status" value="1"/>
</dbReference>
<dbReference type="PANTHER" id="PTHR11615">
    <property type="entry name" value="NITRATE, FORMATE, IRON DEHYDROGENASE"/>
    <property type="match status" value="1"/>
</dbReference>
<evidence type="ECO:0000313" key="3">
    <source>
        <dbReference type="Proteomes" id="UP000004923"/>
    </source>
</evidence>
<dbReference type="InterPro" id="IPR004108">
    <property type="entry name" value="Fe_hydrogenase_lsu_C"/>
</dbReference>
<name>E8LEN1_9FIRM</name>
<dbReference type="InterPro" id="IPR050340">
    <property type="entry name" value="Cytosolic_Fe-S_CAF"/>
</dbReference>
<accession>E8LEN1</accession>
<dbReference type="HOGENOM" id="CLU_039046_1_0_9"/>
<dbReference type="eggNOG" id="COG4624">
    <property type="taxonomic scope" value="Bacteria"/>
</dbReference>
<sequence>MAQIYEALQKAGFAEVVEVGIGADITSVKEAEEYLDKVPAKQGFMTSSCCPAFVKLIKTQVPEAADKISDTPSPMLTCAELIKEKYPYAVTVFIGPCIAKKVEAREHRETINYVLSFEEIMCMLEGKDIKFAEMSGDAAYERDASKLGLSFPLTAGVSAAVHDTVAAMGGEVHNAQYCSGLDKCRDTVKAAAAGKLDCSYIEGMACPNGCIDGPDTVGDFHITKVALTKYAAAAPNKQAAQDKHTK</sequence>
<feature type="domain" description="Iron hydrogenase large subunit C-terminal" evidence="1">
    <location>
        <begin position="2"/>
        <end position="214"/>
    </location>
</feature>
<dbReference type="Proteomes" id="UP000004923">
    <property type="component" value="Unassembled WGS sequence"/>
</dbReference>
<organism evidence="2 3">
    <name type="scientific">Phascolarctobacterium succinatutens YIT 12067</name>
    <dbReference type="NCBI Taxonomy" id="626939"/>
    <lineage>
        <taxon>Bacteria</taxon>
        <taxon>Bacillati</taxon>
        <taxon>Bacillota</taxon>
        <taxon>Negativicutes</taxon>
        <taxon>Acidaminococcales</taxon>
        <taxon>Acidaminococcaceae</taxon>
        <taxon>Phascolarctobacterium</taxon>
    </lineage>
</organism>
<evidence type="ECO:0000313" key="2">
    <source>
        <dbReference type="EMBL" id="EFY04707.1"/>
    </source>
</evidence>
<protein>
    <recommendedName>
        <fullName evidence="1">Iron hydrogenase large subunit C-terminal domain-containing protein</fullName>
    </recommendedName>
</protein>
<proteinExistence type="predicted"/>
<dbReference type="Gene3D" id="3.40.950.10">
    <property type="entry name" value="Fe-only Hydrogenase (Larger Subunit), Chain L, domain 3"/>
    <property type="match status" value="1"/>
</dbReference>
<reference evidence="2 3" key="1">
    <citation type="submission" date="2011-01" db="EMBL/GenBank/DDBJ databases">
        <authorList>
            <person name="Weinstock G."/>
            <person name="Sodergren E."/>
            <person name="Clifton S."/>
            <person name="Fulton L."/>
            <person name="Fulton B."/>
            <person name="Courtney L."/>
            <person name="Fronick C."/>
            <person name="Harrison M."/>
            <person name="Strong C."/>
            <person name="Farmer C."/>
            <person name="Delahaunty K."/>
            <person name="Markovic C."/>
            <person name="Hall O."/>
            <person name="Minx P."/>
            <person name="Tomlinson C."/>
            <person name="Mitreva M."/>
            <person name="Hou S."/>
            <person name="Chen J."/>
            <person name="Wollam A."/>
            <person name="Pepin K.H."/>
            <person name="Johnson M."/>
            <person name="Bhonagiri V."/>
            <person name="Zhang X."/>
            <person name="Suruliraj S."/>
            <person name="Warren W."/>
            <person name="Chinwalla A."/>
            <person name="Mardis E.R."/>
            <person name="Wilson R.K."/>
        </authorList>
    </citation>
    <scope>NUCLEOTIDE SEQUENCE [LARGE SCALE GENOMIC DNA]</scope>
    <source>
        <strain evidence="2 3">YIT 12067</strain>
    </source>
</reference>
<keyword evidence="3" id="KW-1185">Reference proteome</keyword>
<dbReference type="SUPFAM" id="SSF53920">
    <property type="entry name" value="Fe-only hydrogenase"/>
    <property type="match status" value="1"/>
</dbReference>
<dbReference type="AlphaFoldDB" id="E8LEN1"/>
<dbReference type="InterPro" id="IPR009016">
    <property type="entry name" value="Fe_hydrogenase"/>
</dbReference>
<gene>
    <name evidence="2" type="ORF">HMPREF9443_01314</name>
</gene>
<evidence type="ECO:0000259" key="1">
    <source>
        <dbReference type="Pfam" id="PF02906"/>
    </source>
</evidence>
<dbReference type="EMBL" id="AEVN01000053">
    <property type="protein sequence ID" value="EFY04707.1"/>
    <property type="molecule type" value="Genomic_DNA"/>
</dbReference>